<dbReference type="STRING" id="207949.RED65_09864"/>
<dbReference type="InterPro" id="IPR011946">
    <property type="entry name" value="Integrase_integron-type"/>
</dbReference>
<evidence type="ECO:0000256" key="1">
    <source>
        <dbReference type="ARBA" id="ARBA00008857"/>
    </source>
</evidence>
<dbReference type="Gene3D" id="1.10.443.10">
    <property type="entry name" value="Intergrase catalytic core"/>
    <property type="match status" value="1"/>
</dbReference>
<keyword evidence="3" id="KW-0238">DNA-binding</keyword>
<comment type="caution">
    <text evidence="6">The sequence shown here is derived from an EMBL/GenBank/DDBJ whole genome shotgun (WGS) entry which is preliminary data.</text>
</comment>
<dbReference type="GO" id="GO:0003677">
    <property type="term" value="F:DNA binding"/>
    <property type="evidence" value="ECO:0007669"/>
    <property type="project" value="UniProtKB-KW"/>
</dbReference>
<dbReference type="SUPFAM" id="SSF56349">
    <property type="entry name" value="DNA breaking-rejoining enzymes"/>
    <property type="match status" value="1"/>
</dbReference>
<dbReference type="Pfam" id="PF13495">
    <property type="entry name" value="Phage_int_SAM_4"/>
    <property type="match status" value="1"/>
</dbReference>
<gene>
    <name evidence="6" type="ORF">RED65_09864</name>
</gene>
<evidence type="ECO:0000259" key="5">
    <source>
        <dbReference type="PROSITE" id="PS51898"/>
    </source>
</evidence>
<evidence type="ECO:0000256" key="3">
    <source>
        <dbReference type="ARBA" id="ARBA00023125"/>
    </source>
</evidence>
<name>Q1N6A3_9GAMM</name>
<feature type="domain" description="Tyr recombinase" evidence="5">
    <location>
        <begin position="101"/>
        <end position="314"/>
    </location>
</feature>
<dbReference type="InterPro" id="IPR013762">
    <property type="entry name" value="Integrase-like_cat_sf"/>
</dbReference>
<accession>Q1N6A3</accession>
<dbReference type="PROSITE" id="PS51898">
    <property type="entry name" value="TYR_RECOMBINASE"/>
    <property type="match status" value="1"/>
</dbReference>
<dbReference type="RefSeq" id="WP_007017110.1">
    <property type="nucleotide sequence ID" value="NZ_CH724113.1"/>
</dbReference>
<dbReference type="AlphaFoldDB" id="Q1N6A3"/>
<dbReference type="HOGENOM" id="CLU_027562_37_0_6"/>
<dbReference type="InterPro" id="IPR010998">
    <property type="entry name" value="Integrase_recombinase_N"/>
</dbReference>
<dbReference type="PANTHER" id="PTHR30349:SF64">
    <property type="entry name" value="PROPHAGE INTEGRASE INTD-RELATED"/>
    <property type="match status" value="1"/>
</dbReference>
<keyword evidence="4" id="KW-0233">DNA recombination</keyword>
<keyword evidence="2" id="KW-0229">DNA integration</keyword>
<sequence>MARSPFLDKVRNRMRMAGYSERTIKTYIYWIKYFIHFHGKRHPETLHNDEVCSFLSHLASNKHMAINSQKTALNALAFLYNQFLKQPLGDLGFVYAQRQRRLPQVLTQQEVKRIINELGERDRLIVSLMYGSGLRISECLRLRVKDIHFETGSLDVIDGKGGKDRKTILSKNIVGDLQNQIQNSIALQEKDNLSGLGPSLPGALGRKLPNAYRQPAWMFVFPSTTICKHPITGIHCRHHLHETVMRKALAKACKSAGIYNKRITCHTFRHSFATELLRAGRDIRTVQELLGHKDVSTTQIYTHVVGQHFAGTDSPLDLI</sequence>
<protein>
    <submittedName>
        <fullName evidence="6">Site-specific recombinase, phage integrase family protein</fullName>
    </submittedName>
</protein>
<dbReference type="PANTHER" id="PTHR30349">
    <property type="entry name" value="PHAGE INTEGRASE-RELATED"/>
    <property type="match status" value="1"/>
</dbReference>
<proteinExistence type="inferred from homology"/>
<reference evidence="6 7" key="1">
    <citation type="submission" date="2006-03" db="EMBL/GenBank/DDBJ databases">
        <authorList>
            <person name="Pinhassi J."/>
            <person name="Pedros-Alio C."/>
            <person name="Ferriera S."/>
            <person name="Johnson J."/>
            <person name="Kravitz S."/>
            <person name="Halpern A."/>
            <person name="Remington K."/>
            <person name="Beeson K."/>
            <person name="Tran B."/>
            <person name="Rogers Y.-H."/>
            <person name="Friedman R."/>
            <person name="Venter J.C."/>
        </authorList>
    </citation>
    <scope>NUCLEOTIDE SEQUENCE [LARGE SCALE GENOMIC DNA]</scope>
    <source>
        <strain evidence="6 7">RED65</strain>
    </source>
</reference>
<dbReference type="GO" id="GO:0015074">
    <property type="term" value="P:DNA integration"/>
    <property type="evidence" value="ECO:0007669"/>
    <property type="project" value="UniProtKB-KW"/>
</dbReference>
<evidence type="ECO:0000256" key="2">
    <source>
        <dbReference type="ARBA" id="ARBA00022908"/>
    </source>
</evidence>
<dbReference type="GO" id="GO:0006310">
    <property type="term" value="P:DNA recombination"/>
    <property type="evidence" value="ECO:0007669"/>
    <property type="project" value="UniProtKB-KW"/>
</dbReference>
<organism evidence="6 7">
    <name type="scientific">Bermanella marisrubri</name>
    <dbReference type="NCBI Taxonomy" id="207949"/>
    <lineage>
        <taxon>Bacteria</taxon>
        <taxon>Pseudomonadati</taxon>
        <taxon>Pseudomonadota</taxon>
        <taxon>Gammaproteobacteria</taxon>
        <taxon>Oceanospirillales</taxon>
        <taxon>Oceanospirillaceae</taxon>
        <taxon>Bermanella</taxon>
    </lineage>
</organism>
<dbReference type="InterPro" id="IPR050090">
    <property type="entry name" value="Tyrosine_recombinase_XerCD"/>
</dbReference>
<comment type="similarity">
    <text evidence="1">Belongs to the 'phage' integrase family.</text>
</comment>
<evidence type="ECO:0000256" key="4">
    <source>
        <dbReference type="ARBA" id="ARBA00023172"/>
    </source>
</evidence>
<dbReference type="InterPro" id="IPR004107">
    <property type="entry name" value="Integrase_SAM-like_N"/>
</dbReference>
<dbReference type="InterPro" id="IPR011010">
    <property type="entry name" value="DNA_brk_join_enz"/>
</dbReference>
<dbReference type="Pfam" id="PF00589">
    <property type="entry name" value="Phage_integrase"/>
    <property type="match status" value="1"/>
</dbReference>
<dbReference type="OrthoDB" id="9801717at2"/>
<dbReference type="EMBL" id="AAQH01000001">
    <property type="protein sequence ID" value="EAT13689.1"/>
    <property type="molecule type" value="Genomic_DNA"/>
</dbReference>
<keyword evidence="7" id="KW-1185">Reference proteome</keyword>
<evidence type="ECO:0000313" key="6">
    <source>
        <dbReference type="EMBL" id="EAT13689.1"/>
    </source>
</evidence>
<dbReference type="InterPro" id="IPR002104">
    <property type="entry name" value="Integrase_catalytic"/>
</dbReference>
<dbReference type="Proteomes" id="UP000004263">
    <property type="component" value="Unassembled WGS sequence"/>
</dbReference>
<dbReference type="NCBIfam" id="TIGR02249">
    <property type="entry name" value="integrase_gron"/>
    <property type="match status" value="1"/>
</dbReference>
<evidence type="ECO:0000313" key="7">
    <source>
        <dbReference type="Proteomes" id="UP000004263"/>
    </source>
</evidence>
<dbReference type="Gene3D" id="1.10.150.130">
    <property type="match status" value="1"/>
</dbReference>